<evidence type="ECO:0000313" key="1">
    <source>
        <dbReference type="EMBL" id="BBZ32676.1"/>
    </source>
</evidence>
<dbReference type="OrthoDB" id="5189031at2"/>
<sequence>MSSPAAGPEVQKRTSTDVLLASLVTLATAVTLLVNALANGLPINGKTTGDVTRDFDVYFSPAGYAFSIWSLIYTGLIAYTVYLWVAVVRGRDADTARTIAPWYLLTAVANCSWLFAWHHTQFPLSMLLMVVLLAALIVIYRLQAARTPSSTLELWAVHVPFRIYLGWISVATIANATITLKDAGWDGFGISEPTWGVIMIVVATALGLVMSFLYADAAYVAVIAWALIAVAVRLSETTSILVAALAGATVVVASLLITVPRRRVRPAPAPQPE</sequence>
<dbReference type="RefSeq" id="WP_085152987.1">
    <property type="nucleotide sequence ID" value="NZ_AP022612.1"/>
</dbReference>
<dbReference type="PANTHER" id="PTHR33802:SF1">
    <property type="entry name" value="XK-RELATED PROTEIN"/>
    <property type="match status" value="1"/>
</dbReference>
<dbReference type="Gene3D" id="1.20.1260.100">
    <property type="entry name" value="TspO/MBR protein"/>
    <property type="match status" value="1"/>
</dbReference>
<dbReference type="AlphaFoldDB" id="A0A7I7XTS8"/>
<dbReference type="EMBL" id="AP022612">
    <property type="protein sequence ID" value="BBZ32676.1"/>
    <property type="molecule type" value="Genomic_DNA"/>
</dbReference>
<name>A0A7I7XTS8_9MYCO</name>
<dbReference type="Proteomes" id="UP000466931">
    <property type="component" value="Chromosome"/>
</dbReference>
<dbReference type="PANTHER" id="PTHR33802">
    <property type="entry name" value="SI:CH211-161H7.5-RELATED"/>
    <property type="match status" value="1"/>
</dbReference>
<accession>A0A7I7XTS8</accession>
<organism evidence="1 2">
    <name type="scientific">Mycolicibacterium confluentis</name>
    <dbReference type="NCBI Taxonomy" id="28047"/>
    <lineage>
        <taxon>Bacteria</taxon>
        <taxon>Bacillati</taxon>
        <taxon>Actinomycetota</taxon>
        <taxon>Actinomycetes</taxon>
        <taxon>Mycobacteriales</taxon>
        <taxon>Mycobacteriaceae</taxon>
        <taxon>Mycolicibacterium</taxon>
    </lineage>
</organism>
<reference evidence="1" key="2">
    <citation type="submission" date="2020-02" db="EMBL/GenBank/DDBJ databases">
        <authorList>
            <person name="Matsumoto Y."/>
            <person name="Motooka D."/>
            <person name="Nakamura S."/>
        </authorList>
    </citation>
    <scope>NUCLEOTIDE SEQUENCE</scope>
    <source>
        <strain evidence="1">JCM 13671</strain>
    </source>
</reference>
<keyword evidence="2" id="KW-1185">Reference proteome</keyword>
<gene>
    <name evidence="1" type="ORF">MCNF_12810</name>
</gene>
<reference evidence="1" key="1">
    <citation type="journal article" date="2019" name="Emerg. Microbes Infect.">
        <title>Comprehensive subspecies identification of 175 nontuberculous mycobacteria species based on 7547 genomic profiles.</title>
        <authorList>
            <person name="Matsumoto Y."/>
            <person name="Kinjo T."/>
            <person name="Motooka D."/>
            <person name="Nabeya D."/>
            <person name="Jung N."/>
            <person name="Uechi K."/>
            <person name="Horii T."/>
            <person name="Iida T."/>
            <person name="Fujita J."/>
            <person name="Nakamura S."/>
        </authorList>
    </citation>
    <scope>NUCLEOTIDE SEQUENCE [LARGE SCALE GENOMIC DNA]</scope>
    <source>
        <strain evidence="1">JCM 13671</strain>
    </source>
</reference>
<dbReference type="InterPro" id="IPR038330">
    <property type="entry name" value="TspO/MBR-related_sf"/>
</dbReference>
<proteinExistence type="predicted"/>
<protein>
    <submittedName>
        <fullName evidence="1">Uncharacterized protein</fullName>
    </submittedName>
</protein>
<evidence type="ECO:0000313" key="2">
    <source>
        <dbReference type="Proteomes" id="UP000466931"/>
    </source>
</evidence>